<gene>
    <name evidence="2" type="ORF">UFOVP1331_45</name>
    <name evidence="3" type="ORF">UFOVP1442_30</name>
    <name evidence="4" type="ORF">UFOVP1535_21</name>
    <name evidence="1" type="ORF">UFOVP998_14</name>
</gene>
<dbReference type="EMBL" id="LR797391">
    <property type="protein sequence ID" value="CAB4212857.1"/>
    <property type="molecule type" value="Genomic_DNA"/>
</dbReference>
<dbReference type="EMBL" id="LR797287">
    <property type="protein sequence ID" value="CAB4199418.1"/>
    <property type="molecule type" value="Genomic_DNA"/>
</dbReference>
<evidence type="ECO:0000313" key="4">
    <source>
        <dbReference type="EMBL" id="CAB5228006.1"/>
    </source>
</evidence>
<protein>
    <submittedName>
        <fullName evidence="2">Uncharacterized protein</fullName>
    </submittedName>
</protein>
<organism evidence="2">
    <name type="scientific">uncultured Caudovirales phage</name>
    <dbReference type="NCBI Taxonomy" id="2100421"/>
    <lineage>
        <taxon>Viruses</taxon>
        <taxon>Duplodnaviria</taxon>
        <taxon>Heunggongvirae</taxon>
        <taxon>Uroviricota</taxon>
        <taxon>Caudoviricetes</taxon>
        <taxon>Peduoviridae</taxon>
        <taxon>Maltschvirus</taxon>
        <taxon>Maltschvirus maltsch</taxon>
    </lineage>
</organism>
<name>A0A6J5S038_9CAUD</name>
<sequence length="638" mass="67440">MSLNARFTANFDDFKSKVDSAQTTLGVFERGIKSAARELTRLEESYSGQRVVAQAIQTAEAVERVGGVTKLTAGELESVSRIAAQATEKLMRIGESVPQGLATLNNNLRISREELTKSTAAAREYEAAWATMLNKQVAQMDQFGVVTVKAAGGVSGLGQTYRQFDGVLASAGVHIGPQVKALEDISNAASGAGGKIGFLGGVGLVLGTGMAAWGITRAAMEFTGLDKSVEGAWRSLLKYGDVVAETAGAKQDVINRAIAHGAAATISYTEAIKFNTEWAKRNGDAKIDWGAKLAAAQREVRGLTAAQIEDIETAQRAGASVEQLTNKYGVSALALTELATRQRDAAAATKAHEQAQLDLVNAQIDRMTTGSGDDQKMEFLPANASAETIARLNPEMARLLGLTKSVREEQDGFAKALGERVAPVVAEVTARIAKYGGELATLEKQFQDSIDAAQAPAVGDDPASQRQAKRDKDLKHWRDLYEAQQISFDQLMKAEQIILTMANDDLAKLQASWDRVSDSQKRATESARQYGGAVQAGPVLVGAAPFGNPGRFGSVMNRPAMADGGIVHGPTNILAGERGPEAIVPLPKLALLGNTGGDVTVHVHMTGVLLSSDPGGKKMLKDAVGSAVFDAVKRGKKV</sequence>
<evidence type="ECO:0000313" key="3">
    <source>
        <dbReference type="EMBL" id="CAB4212857.1"/>
    </source>
</evidence>
<dbReference type="EMBL" id="LR798380">
    <property type="protein sequence ID" value="CAB5228006.1"/>
    <property type="molecule type" value="Genomic_DNA"/>
</dbReference>
<evidence type="ECO:0000313" key="1">
    <source>
        <dbReference type="EMBL" id="CAB4177328.1"/>
    </source>
</evidence>
<dbReference type="EMBL" id="LR796948">
    <property type="protein sequence ID" value="CAB4177328.1"/>
    <property type="molecule type" value="Genomic_DNA"/>
</dbReference>
<evidence type="ECO:0000313" key="2">
    <source>
        <dbReference type="EMBL" id="CAB4199418.1"/>
    </source>
</evidence>
<proteinExistence type="predicted"/>
<reference evidence="2" key="1">
    <citation type="submission" date="2020-05" db="EMBL/GenBank/DDBJ databases">
        <authorList>
            <person name="Chiriac C."/>
            <person name="Salcher M."/>
            <person name="Ghai R."/>
            <person name="Kavagutti S V."/>
        </authorList>
    </citation>
    <scope>NUCLEOTIDE SEQUENCE</scope>
</reference>
<accession>A0A6J5S038</accession>